<evidence type="ECO:0000256" key="11">
    <source>
        <dbReference type="ARBA" id="ARBA00039759"/>
    </source>
</evidence>
<keyword evidence="7 14" id="KW-0269">Exonuclease</keyword>
<evidence type="ECO:0000256" key="8">
    <source>
        <dbReference type="ARBA" id="ARBA00023172"/>
    </source>
</evidence>
<sequence length="382" mass="44259">MQIGNIISVDSFKEKYNVQHYFLSNFLTRNLQGFNDGWRRGFIHCSAITKKLLLSQYELDSDLIIDHEFNQPELIYLDTSKQVSVTLTLIPNGHSPGSCMLLFNGSFGNVLYTSDFRLNDEILTNEILISYKERITRLFLDNTFCHPKYKLPSEEQAFQQIVHLLEKQTKPLKCVLAMRARIGRINLLKGLIKYFQTTINVTENRIRFLQAAEIKGSSFVTQDSKSIIHIIDQTDPSETTINNLQKIIGGFFVINLSGRYNNCQLTKYGENRYHVSHSLHSDYKELCNFIEFLSPKYVSPIRKDYPFELPEKIQERAINTQKIQFSSKNEKGGEFSTTNNFILPFDGIKKTKLRKMKKRNMGVKFVNISSSENSSYEEESFN</sequence>
<keyword evidence="8" id="KW-0233">DNA recombination</keyword>
<comment type="subcellular location">
    <subcellularLocation>
        <location evidence="1">Nucleus</location>
    </subcellularLocation>
</comment>
<keyword evidence="10" id="KW-0539">Nucleus</keyword>
<evidence type="ECO:0000256" key="1">
    <source>
        <dbReference type="ARBA" id="ARBA00004123"/>
    </source>
</evidence>
<evidence type="ECO:0000259" key="13">
    <source>
        <dbReference type="Pfam" id="PF07522"/>
    </source>
</evidence>
<evidence type="ECO:0000256" key="10">
    <source>
        <dbReference type="ARBA" id="ARBA00023242"/>
    </source>
</evidence>
<evidence type="ECO:0000256" key="2">
    <source>
        <dbReference type="ARBA" id="ARBA00010304"/>
    </source>
</evidence>
<keyword evidence="4" id="KW-0255">Endonuclease</keyword>
<keyword evidence="6" id="KW-0378">Hydrolase</keyword>
<accession>A0ABQ8YNI5</accession>
<dbReference type="PANTHER" id="PTHR23240">
    <property type="entry name" value="DNA CROSS-LINK REPAIR PROTEIN PSO2/SNM1-RELATED"/>
    <property type="match status" value="1"/>
</dbReference>
<reference evidence="14" key="1">
    <citation type="submission" date="2022-08" db="EMBL/GenBank/DDBJ databases">
        <title>Novel sulfate-reducing endosymbionts in the free-living metamonad Anaeramoeba.</title>
        <authorList>
            <person name="Jerlstrom-Hultqvist J."/>
            <person name="Cepicka I."/>
            <person name="Gallot-Lavallee L."/>
            <person name="Salas-Leiva D."/>
            <person name="Curtis B.A."/>
            <person name="Zahonova K."/>
            <person name="Pipaliya S."/>
            <person name="Dacks J."/>
            <person name="Roger A.J."/>
        </authorList>
    </citation>
    <scope>NUCLEOTIDE SEQUENCE</scope>
    <source>
        <strain evidence="14">Schooner1</strain>
    </source>
</reference>
<comment type="caution">
    <text evidence="14">The sequence shown here is derived from an EMBL/GenBank/DDBJ whole genome shotgun (WGS) entry which is preliminary data.</text>
</comment>
<evidence type="ECO:0000256" key="3">
    <source>
        <dbReference type="ARBA" id="ARBA00022722"/>
    </source>
</evidence>
<evidence type="ECO:0000256" key="6">
    <source>
        <dbReference type="ARBA" id="ARBA00022801"/>
    </source>
</evidence>
<dbReference type="PANTHER" id="PTHR23240:SF8">
    <property type="entry name" value="PROTEIN ARTEMIS"/>
    <property type="match status" value="1"/>
</dbReference>
<feature type="domain" description="DNA repair metallo-beta-lactamase" evidence="13">
    <location>
        <begin position="208"/>
        <end position="300"/>
    </location>
</feature>
<dbReference type="Pfam" id="PF07522">
    <property type="entry name" value="DRMBL"/>
    <property type="match status" value="1"/>
</dbReference>
<evidence type="ECO:0000256" key="4">
    <source>
        <dbReference type="ARBA" id="ARBA00022759"/>
    </source>
</evidence>
<gene>
    <name evidence="14" type="ORF">M0813_19878</name>
</gene>
<dbReference type="Gene3D" id="3.40.50.12650">
    <property type="match status" value="1"/>
</dbReference>
<dbReference type="EMBL" id="JAOAOG010000140">
    <property type="protein sequence ID" value="KAJ6246118.1"/>
    <property type="molecule type" value="Genomic_DNA"/>
</dbReference>
<dbReference type="Proteomes" id="UP001150062">
    <property type="component" value="Unassembled WGS sequence"/>
</dbReference>
<name>A0ABQ8YNI5_9EUKA</name>
<evidence type="ECO:0000313" key="14">
    <source>
        <dbReference type="EMBL" id="KAJ6246118.1"/>
    </source>
</evidence>
<proteinExistence type="inferred from homology"/>
<keyword evidence="5" id="KW-0227">DNA damage</keyword>
<keyword evidence="3" id="KW-0540">Nuclease</keyword>
<evidence type="ECO:0000256" key="12">
    <source>
        <dbReference type="ARBA" id="ARBA00042677"/>
    </source>
</evidence>
<keyword evidence="15" id="KW-1185">Reference proteome</keyword>
<evidence type="ECO:0000313" key="15">
    <source>
        <dbReference type="Proteomes" id="UP001150062"/>
    </source>
</evidence>
<dbReference type="SUPFAM" id="SSF56281">
    <property type="entry name" value="Metallo-hydrolase/oxidoreductase"/>
    <property type="match status" value="1"/>
</dbReference>
<evidence type="ECO:0000256" key="9">
    <source>
        <dbReference type="ARBA" id="ARBA00023204"/>
    </source>
</evidence>
<protein>
    <recommendedName>
        <fullName evidence="11">Protein artemis</fullName>
    </recommendedName>
    <alternativeName>
        <fullName evidence="12">DNA cross-link repair 1C protein</fullName>
    </alternativeName>
</protein>
<dbReference type="GO" id="GO:0004527">
    <property type="term" value="F:exonuclease activity"/>
    <property type="evidence" value="ECO:0007669"/>
    <property type="project" value="UniProtKB-KW"/>
</dbReference>
<evidence type="ECO:0000256" key="5">
    <source>
        <dbReference type="ARBA" id="ARBA00022763"/>
    </source>
</evidence>
<organism evidence="14 15">
    <name type="scientific">Anaeramoeba flamelloides</name>
    <dbReference type="NCBI Taxonomy" id="1746091"/>
    <lineage>
        <taxon>Eukaryota</taxon>
        <taxon>Metamonada</taxon>
        <taxon>Anaeramoebidae</taxon>
        <taxon>Anaeramoeba</taxon>
    </lineage>
</organism>
<keyword evidence="9" id="KW-0234">DNA repair</keyword>
<dbReference type="InterPro" id="IPR011084">
    <property type="entry name" value="DRMBL"/>
</dbReference>
<comment type="similarity">
    <text evidence="2">Belongs to the DNA repair metallo-beta-lactamase (DRMBL) family.</text>
</comment>
<dbReference type="InterPro" id="IPR036866">
    <property type="entry name" value="RibonucZ/Hydroxyglut_hydro"/>
</dbReference>
<dbReference type="Gene3D" id="3.60.15.10">
    <property type="entry name" value="Ribonuclease Z/Hydroxyacylglutathione hydrolase-like"/>
    <property type="match status" value="1"/>
</dbReference>
<evidence type="ECO:0000256" key="7">
    <source>
        <dbReference type="ARBA" id="ARBA00022839"/>
    </source>
</evidence>